<dbReference type="Proteomes" id="UP000512322">
    <property type="component" value="Plasmid pRHB30-C10_7"/>
</dbReference>
<gene>
    <name evidence="2" type="ORF">HVY77_28370</name>
    <name evidence="3" type="ORF">SAMEA3752557_05343</name>
</gene>
<keyword evidence="2" id="KW-0614">Plasmid</keyword>
<reference evidence="2 5" key="2">
    <citation type="submission" date="2020-06" db="EMBL/GenBank/DDBJ databases">
        <title>REHAB project genomes.</title>
        <authorList>
            <person name="Shaw L.P."/>
        </authorList>
    </citation>
    <scope>NUCLEOTIDE SEQUENCE [LARGE SCALE GENOMIC DNA]</scope>
    <source>
        <strain evidence="2 5">RHB30-C10</strain>
        <plasmid evidence="2">pRHB30-C10_7</plasmid>
        <plasmid evidence="5">prhb30-c10_7</plasmid>
    </source>
</reference>
<sequence length="145" mass="16700">MPKRGKSIRSSSRNEETKPSKSTAKTTDRFISISFKHFHNVDDVGQSINTWKDDGSLPDLIEKLVYLTANGITKVISDGVFTNYTRFPESAVNDFRCPDEISSDEDWGVIKNIGGQKRRVAGFLRDNVFYIVFFDRDHRFWKSQK</sequence>
<geneLocation type="plasmid" evidence="5">
    <name>prhb30-c10_7</name>
</geneLocation>
<evidence type="ECO:0000256" key="1">
    <source>
        <dbReference type="SAM" id="MobiDB-lite"/>
    </source>
</evidence>
<dbReference type="EMBL" id="CP057299">
    <property type="protein sequence ID" value="QMF70713.1"/>
    <property type="molecule type" value="Genomic_DNA"/>
</dbReference>
<organism evidence="3 4">
    <name type="scientific">Escherichia coli</name>
    <dbReference type="NCBI Taxonomy" id="562"/>
    <lineage>
        <taxon>Bacteria</taxon>
        <taxon>Pseudomonadati</taxon>
        <taxon>Pseudomonadota</taxon>
        <taxon>Gammaproteobacteria</taxon>
        <taxon>Enterobacterales</taxon>
        <taxon>Enterobacteriaceae</taxon>
        <taxon>Escherichia</taxon>
    </lineage>
</organism>
<dbReference type="Proteomes" id="UP000250671">
    <property type="component" value="Unassembled WGS sequence"/>
</dbReference>
<dbReference type="RefSeq" id="WP_052918195.1">
    <property type="nucleotide sequence ID" value="NZ_BLEK01000182.1"/>
</dbReference>
<name>A0A2X7FIF8_ECOLX</name>
<feature type="region of interest" description="Disordered" evidence="1">
    <location>
        <begin position="1"/>
        <end position="25"/>
    </location>
</feature>
<evidence type="ECO:0000313" key="5">
    <source>
        <dbReference type="Proteomes" id="UP000512322"/>
    </source>
</evidence>
<geneLocation type="plasmid" evidence="2">
    <name>pRHB30-C10_7</name>
</geneLocation>
<dbReference type="EMBL" id="UCZA01000056">
    <property type="protein sequence ID" value="SQP89958.1"/>
    <property type="molecule type" value="Genomic_DNA"/>
</dbReference>
<evidence type="ECO:0000313" key="2">
    <source>
        <dbReference type="EMBL" id="QMF70713.1"/>
    </source>
</evidence>
<evidence type="ECO:0000313" key="3">
    <source>
        <dbReference type="EMBL" id="SQP89958.1"/>
    </source>
</evidence>
<dbReference type="AlphaFoldDB" id="A0A2X7FIF8"/>
<accession>A0A2X7FIF8</accession>
<proteinExistence type="predicted"/>
<reference evidence="3 4" key="1">
    <citation type="submission" date="2018-06" db="EMBL/GenBank/DDBJ databases">
        <authorList>
            <consortium name="Pathogen Informatics"/>
            <person name="Doyle S."/>
        </authorList>
    </citation>
    <scope>NUCLEOTIDE SEQUENCE [LARGE SCALE GENOMIC DNA]</scope>
    <source>
        <strain evidence="3 4">VREC0535</strain>
    </source>
</reference>
<evidence type="ECO:0000313" key="4">
    <source>
        <dbReference type="Proteomes" id="UP000250671"/>
    </source>
</evidence>
<protein>
    <submittedName>
        <fullName evidence="3">Uncharacterized protein</fullName>
    </submittedName>
</protein>